<dbReference type="EMBL" id="ML213601">
    <property type="protein sequence ID" value="TFK38945.1"/>
    <property type="molecule type" value="Genomic_DNA"/>
</dbReference>
<reference evidence="1 2" key="1">
    <citation type="journal article" date="2019" name="Nat. Ecol. Evol.">
        <title>Megaphylogeny resolves global patterns of mushroom evolution.</title>
        <authorList>
            <person name="Varga T."/>
            <person name="Krizsan K."/>
            <person name="Foldi C."/>
            <person name="Dima B."/>
            <person name="Sanchez-Garcia M."/>
            <person name="Sanchez-Ramirez S."/>
            <person name="Szollosi G.J."/>
            <person name="Szarkandi J.G."/>
            <person name="Papp V."/>
            <person name="Albert L."/>
            <person name="Andreopoulos W."/>
            <person name="Angelini C."/>
            <person name="Antonin V."/>
            <person name="Barry K.W."/>
            <person name="Bougher N.L."/>
            <person name="Buchanan P."/>
            <person name="Buyck B."/>
            <person name="Bense V."/>
            <person name="Catcheside P."/>
            <person name="Chovatia M."/>
            <person name="Cooper J."/>
            <person name="Damon W."/>
            <person name="Desjardin D."/>
            <person name="Finy P."/>
            <person name="Geml J."/>
            <person name="Haridas S."/>
            <person name="Hughes K."/>
            <person name="Justo A."/>
            <person name="Karasinski D."/>
            <person name="Kautmanova I."/>
            <person name="Kiss B."/>
            <person name="Kocsube S."/>
            <person name="Kotiranta H."/>
            <person name="LaButti K.M."/>
            <person name="Lechner B.E."/>
            <person name="Liimatainen K."/>
            <person name="Lipzen A."/>
            <person name="Lukacs Z."/>
            <person name="Mihaltcheva S."/>
            <person name="Morgado L.N."/>
            <person name="Niskanen T."/>
            <person name="Noordeloos M.E."/>
            <person name="Ohm R.A."/>
            <person name="Ortiz-Santana B."/>
            <person name="Ovrebo C."/>
            <person name="Racz N."/>
            <person name="Riley R."/>
            <person name="Savchenko A."/>
            <person name="Shiryaev A."/>
            <person name="Soop K."/>
            <person name="Spirin V."/>
            <person name="Szebenyi C."/>
            <person name="Tomsovsky M."/>
            <person name="Tulloss R.E."/>
            <person name="Uehling J."/>
            <person name="Grigoriev I.V."/>
            <person name="Vagvolgyi C."/>
            <person name="Papp T."/>
            <person name="Martin F.M."/>
            <person name="Miettinen O."/>
            <person name="Hibbett D.S."/>
            <person name="Nagy L.G."/>
        </authorList>
    </citation>
    <scope>NUCLEOTIDE SEQUENCE [LARGE SCALE GENOMIC DNA]</scope>
    <source>
        <strain evidence="1 2">CBS 166.37</strain>
    </source>
</reference>
<proteinExistence type="predicted"/>
<sequence length="352" mass="40588">MSQVSASIAPEVCSQIVQWVDRRRDLLVLCVTCKAFQRAAECKLYSMMYLIDVNRAQQACRTLITTGRVSYVRTFVFHPDSRRGPIPPLKPVFWSLMQGALNAMRNLESLTIVDPTFSNTWIFDPDQISFQLRESKLRFTWDNHIARFLEGQKKLRVLQFYERQPISATIDRPLPSLRMLDSCLSIATQLISSPISNMQVVMDVEDVQIALTMLRKFANLHKTLRALNLLDIVDDNVSLKIFNSVSRSCPQLIHLGLLPLPVHHRHKFHHCLMDMHSLRSIELDIARWTPPPPTIAQRALAAELKIYCPTICTVTFWIGGTRCRWLHDGMVWISQSVDLNQYPNLNRNWHSV</sequence>
<accession>A0A5C3M1T2</accession>
<dbReference type="SUPFAM" id="SSF52047">
    <property type="entry name" value="RNI-like"/>
    <property type="match status" value="1"/>
</dbReference>
<organism evidence="1 2">
    <name type="scientific">Crucibulum laeve</name>
    <dbReference type="NCBI Taxonomy" id="68775"/>
    <lineage>
        <taxon>Eukaryota</taxon>
        <taxon>Fungi</taxon>
        <taxon>Dikarya</taxon>
        <taxon>Basidiomycota</taxon>
        <taxon>Agaricomycotina</taxon>
        <taxon>Agaricomycetes</taxon>
        <taxon>Agaricomycetidae</taxon>
        <taxon>Agaricales</taxon>
        <taxon>Agaricineae</taxon>
        <taxon>Nidulariaceae</taxon>
        <taxon>Crucibulum</taxon>
    </lineage>
</organism>
<evidence type="ECO:0008006" key="3">
    <source>
        <dbReference type="Google" id="ProtNLM"/>
    </source>
</evidence>
<gene>
    <name evidence="1" type="ORF">BDQ12DRAFT_630043</name>
</gene>
<evidence type="ECO:0000313" key="1">
    <source>
        <dbReference type="EMBL" id="TFK38945.1"/>
    </source>
</evidence>
<protein>
    <recommendedName>
        <fullName evidence="3">F-box domain-containing protein</fullName>
    </recommendedName>
</protein>
<dbReference type="OrthoDB" id="3250756at2759"/>
<name>A0A5C3M1T2_9AGAR</name>
<dbReference type="Proteomes" id="UP000308652">
    <property type="component" value="Unassembled WGS sequence"/>
</dbReference>
<dbReference type="AlphaFoldDB" id="A0A5C3M1T2"/>
<keyword evidence="2" id="KW-1185">Reference proteome</keyword>
<evidence type="ECO:0000313" key="2">
    <source>
        <dbReference type="Proteomes" id="UP000308652"/>
    </source>
</evidence>